<dbReference type="GeneID" id="25316206"/>
<dbReference type="EMBL" id="LASV01000157">
    <property type="protein sequence ID" value="KKA22117.1"/>
    <property type="molecule type" value="Genomic_DNA"/>
</dbReference>
<dbReference type="PANTHER" id="PTHR21310">
    <property type="entry name" value="AMINOGLYCOSIDE PHOSPHOTRANSFERASE-RELATED-RELATED"/>
    <property type="match status" value="1"/>
</dbReference>
<dbReference type="Proteomes" id="UP000053958">
    <property type="component" value="Unassembled WGS sequence"/>
</dbReference>
<reference evidence="1 2" key="1">
    <citation type="submission" date="2015-04" db="EMBL/GenBank/DDBJ databases">
        <authorList>
            <person name="Heijne W.H."/>
            <person name="Fedorova N.D."/>
            <person name="Nierman W.C."/>
            <person name="Vollebregt A.W."/>
            <person name="Zhao Z."/>
            <person name="Wu L."/>
            <person name="Kumar M."/>
            <person name="Stam H."/>
            <person name="van den Berg M.A."/>
            <person name="Pel H.J."/>
        </authorList>
    </citation>
    <scope>NUCLEOTIDE SEQUENCE [LARGE SCALE GENOMIC DNA]</scope>
    <source>
        <strain evidence="1 2">CBS 393.64</strain>
    </source>
</reference>
<evidence type="ECO:0008006" key="3">
    <source>
        <dbReference type="Google" id="ProtNLM"/>
    </source>
</evidence>
<evidence type="ECO:0000313" key="2">
    <source>
        <dbReference type="Proteomes" id="UP000053958"/>
    </source>
</evidence>
<dbReference type="InterPro" id="IPR051678">
    <property type="entry name" value="AGP_Transferase"/>
</dbReference>
<accession>A0A0F4YV26</accession>
<dbReference type="STRING" id="1408163.A0A0F4YV26"/>
<dbReference type="OrthoDB" id="4226944at2759"/>
<dbReference type="PANTHER" id="PTHR21310:SF37">
    <property type="entry name" value="AMINOGLYCOSIDE PHOSPHOTRANSFERASE DOMAIN-CONTAINING PROTEIN"/>
    <property type="match status" value="1"/>
</dbReference>
<organism evidence="1 2">
    <name type="scientific">Rasamsonia emersonii (strain ATCC 16479 / CBS 393.64 / IMI 116815)</name>
    <dbReference type="NCBI Taxonomy" id="1408163"/>
    <lineage>
        <taxon>Eukaryota</taxon>
        <taxon>Fungi</taxon>
        <taxon>Dikarya</taxon>
        <taxon>Ascomycota</taxon>
        <taxon>Pezizomycotina</taxon>
        <taxon>Eurotiomycetes</taxon>
        <taxon>Eurotiomycetidae</taxon>
        <taxon>Eurotiales</taxon>
        <taxon>Trichocomaceae</taxon>
        <taxon>Rasamsonia</taxon>
    </lineage>
</organism>
<evidence type="ECO:0000313" key="1">
    <source>
        <dbReference type="EMBL" id="KKA22117.1"/>
    </source>
</evidence>
<gene>
    <name evidence="1" type="ORF">T310_3857</name>
</gene>
<dbReference type="AlphaFoldDB" id="A0A0F4YV26"/>
<proteinExistence type="predicted"/>
<comment type="caution">
    <text evidence="1">The sequence shown here is derived from an EMBL/GenBank/DDBJ whole genome shotgun (WGS) entry which is preliminary data.</text>
</comment>
<protein>
    <recommendedName>
        <fullName evidence="3">Aminoglycoside phosphotransferase domain-containing protein</fullName>
    </recommendedName>
</protein>
<sequence>MTTASLPLLRGSITLSHALRKDDNVLLELSYPEKRLSFYLDLYQRRGVIEALVAHHLCLPEEACKIGEVKEWIHGSFNVCIPVDILGRHPARKVIIRFPLPYKLGESVYPGDVEEKLRCEVATYIWIQQNCPTVPIPRLWGFGFAGRSFTALENAPFLARLGWYFRRIASWLFGSPLSSPYVSHKHNHEASGYMIVDCVKEGEMLSTSWETHRHDPSRRANLFRDLARIMLSQIPLPRIASWTIDDQGILSLTNRPLTLMLHELENEGIPTNIARTLTYPATEAYYLDLLACHDSIIRHKPNAIRDRDDREAQLSALTMMKAVLPHYACRDLRYGPFVLSLTDLHQSNIFVDKDWNITKLIDLEWACALPIEMIHPPYWLTSEGIDTLEGTALQEYARVRKEFMYIFEREEKMMMKTFSSLDTCPTPLTNAIHRGWQVGNFWYFSALNSPPGLYNLFFDKIQPCFVKACSEKKAFTDFEEVFAPYWSVGDMSKIIDAKIKESELYAYQLRALFAERTGEGEESAGKERNANDQANG</sequence>
<name>A0A0F4YV26_RASE3</name>
<dbReference type="InterPro" id="IPR011009">
    <property type="entry name" value="Kinase-like_dom_sf"/>
</dbReference>
<dbReference type="RefSeq" id="XP_013328729.1">
    <property type="nucleotide sequence ID" value="XM_013473275.1"/>
</dbReference>
<dbReference type="SUPFAM" id="SSF56112">
    <property type="entry name" value="Protein kinase-like (PK-like)"/>
    <property type="match status" value="1"/>
</dbReference>
<keyword evidence="2" id="KW-1185">Reference proteome</keyword>